<dbReference type="Pfam" id="PF06892">
    <property type="entry name" value="Phage_CP76"/>
    <property type="match status" value="1"/>
</dbReference>
<organism evidence="1 2">
    <name type="scientific">Entomomonas moraniae</name>
    <dbReference type="NCBI Taxonomy" id="2213226"/>
    <lineage>
        <taxon>Bacteria</taxon>
        <taxon>Pseudomonadati</taxon>
        <taxon>Pseudomonadota</taxon>
        <taxon>Gammaproteobacteria</taxon>
        <taxon>Pseudomonadales</taxon>
        <taxon>Pseudomonadaceae</taxon>
        <taxon>Entomomonas</taxon>
    </lineage>
</organism>
<name>A0A3S9XDY4_9GAMM</name>
<reference evidence="2" key="1">
    <citation type="submission" date="2018-06" db="EMBL/GenBank/DDBJ databases">
        <title>Complete genome of Pseudomonas insecticola strain QZS01.</title>
        <authorList>
            <person name="Wang J."/>
            <person name="Su Q."/>
        </authorList>
    </citation>
    <scope>NUCLEOTIDE SEQUENCE [LARGE SCALE GENOMIC DNA]</scope>
    <source>
        <strain evidence="2">QZS01</strain>
    </source>
</reference>
<dbReference type="InterPro" id="IPR009679">
    <property type="entry name" value="Phage_186_CII-like"/>
</dbReference>
<dbReference type="EMBL" id="CP029822">
    <property type="protein sequence ID" value="AZS50673.1"/>
    <property type="molecule type" value="Genomic_DNA"/>
</dbReference>
<gene>
    <name evidence="1" type="ORF">DM558_07720</name>
</gene>
<evidence type="ECO:0000313" key="1">
    <source>
        <dbReference type="EMBL" id="AZS50673.1"/>
    </source>
</evidence>
<proteinExistence type="predicted"/>
<dbReference type="GO" id="GO:0003677">
    <property type="term" value="F:DNA binding"/>
    <property type="evidence" value="ECO:0007669"/>
    <property type="project" value="InterPro"/>
</dbReference>
<accession>A0A3S9XDY4</accession>
<keyword evidence="2" id="KW-1185">Reference proteome</keyword>
<protein>
    <submittedName>
        <fullName evidence="1">Uncharacterized protein</fullName>
    </submittedName>
</protein>
<dbReference type="Proteomes" id="UP000273143">
    <property type="component" value="Chromosome"/>
</dbReference>
<dbReference type="RefSeq" id="WP_127163204.1">
    <property type="nucleotide sequence ID" value="NZ_CP029822.1"/>
</dbReference>
<sequence>MRAAVQKAIKSYQGGWSAMAAALGMSVDALENRVYEKKGQSLALHEALMIESISETSHITEAMAARHHAVVITLPDVEHENKDLLVIQSQLQKALSGLLSTVANSYEDDGVIDRKEEKQILNEKTEAHKAVEKFVQVALTIFKQ</sequence>
<dbReference type="KEGG" id="emo:DM558_07720"/>
<dbReference type="InterPro" id="IPR048188">
    <property type="entry name" value="YmfL-like"/>
</dbReference>
<evidence type="ECO:0000313" key="2">
    <source>
        <dbReference type="Proteomes" id="UP000273143"/>
    </source>
</evidence>
<dbReference type="NCBIfam" id="NF041471">
    <property type="entry name" value="phage_reg_YmfL"/>
    <property type="match status" value="1"/>
</dbReference>
<dbReference type="AlphaFoldDB" id="A0A3S9XDY4"/>